<feature type="domain" description="POTRA" evidence="3">
    <location>
        <begin position="147"/>
        <end position="219"/>
    </location>
</feature>
<dbReference type="Gene3D" id="3.10.20.310">
    <property type="entry name" value="membrane protein fhac"/>
    <property type="match status" value="2"/>
</dbReference>
<feature type="region of interest" description="Disordered" evidence="1">
    <location>
        <begin position="29"/>
        <end position="51"/>
    </location>
</feature>
<dbReference type="InterPro" id="IPR010827">
    <property type="entry name" value="BamA/TamA_POTRA"/>
</dbReference>
<evidence type="ECO:0000256" key="1">
    <source>
        <dbReference type="SAM" id="MobiDB-lite"/>
    </source>
</evidence>
<evidence type="ECO:0000256" key="2">
    <source>
        <dbReference type="SAM" id="SignalP"/>
    </source>
</evidence>
<gene>
    <name evidence="4" type="ORF">AA14337_0036</name>
</gene>
<proteinExistence type="predicted"/>
<feature type="signal peptide" evidence="2">
    <location>
        <begin position="1"/>
        <end position="26"/>
    </location>
</feature>
<accession>A0ABQ0PKY3</accession>
<dbReference type="EMBL" id="BAPF01000002">
    <property type="protein sequence ID" value="GBQ74875.1"/>
    <property type="molecule type" value="Genomic_DNA"/>
</dbReference>
<feature type="chain" id="PRO_5045590138" description="POTRA domain-containing protein" evidence="2">
    <location>
        <begin position="27"/>
        <end position="222"/>
    </location>
</feature>
<evidence type="ECO:0000313" key="5">
    <source>
        <dbReference type="Proteomes" id="UP001065047"/>
    </source>
</evidence>
<evidence type="ECO:0000259" key="3">
    <source>
        <dbReference type="Pfam" id="PF07244"/>
    </source>
</evidence>
<organism evidence="4 5">
    <name type="scientific">Acetobacter malorum DSM 14337</name>
    <dbReference type="NCBI Taxonomy" id="1307910"/>
    <lineage>
        <taxon>Bacteria</taxon>
        <taxon>Pseudomonadati</taxon>
        <taxon>Pseudomonadota</taxon>
        <taxon>Alphaproteobacteria</taxon>
        <taxon>Acetobacterales</taxon>
        <taxon>Acetobacteraceae</taxon>
        <taxon>Acetobacter</taxon>
    </lineage>
</organism>
<keyword evidence="5" id="KW-1185">Reference proteome</keyword>
<sequence>MRRLTAHFIPAVLSLACAMPPAAAWAQQATSLPPNDAPSPAPNMHPDVKLPTLNTPVKVEDIKVSGNKRVSSEAIMAVVPFHVGSMVTQAQITQGLQDIMKLYQQQNIGGKFHQSLSLDGKRVKVGWAIEETGGPADFQKPLVLESLGFDGNLHVSTSALKEAVHRQPGEQVTPATVLADEKAIQALYVKKNIGVTIVPESHAPHKDERVTLTYHLTEKAND</sequence>
<dbReference type="Proteomes" id="UP001065047">
    <property type="component" value="Unassembled WGS sequence"/>
</dbReference>
<dbReference type="PROSITE" id="PS51257">
    <property type="entry name" value="PROKAR_LIPOPROTEIN"/>
    <property type="match status" value="1"/>
</dbReference>
<protein>
    <recommendedName>
        <fullName evidence="3">POTRA domain-containing protein</fullName>
    </recommendedName>
</protein>
<evidence type="ECO:0000313" key="4">
    <source>
        <dbReference type="EMBL" id="GBQ74875.1"/>
    </source>
</evidence>
<feature type="domain" description="POTRA" evidence="3">
    <location>
        <begin position="57"/>
        <end position="107"/>
    </location>
</feature>
<dbReference type="RefSeq" id="WP_061505491.1">
    <property type="nucleotide sequence ID" value="NZ_BAPF01000002.1"/>
</dbReference>
<dbReference type="GeneID" id="29556807"/>
<comment type="caution">
    <text evidence="4">The sequence shown here is derived from an EMBL/GenBank/DDBJ whole genome shotgun (WGS) entry which is preliminary data.</text>
</comment>
<reference evidence="4" key="1">
    <citation type="submission" date="2013-04" db="EMBL/GenBank/DDBJ databases">
        <title>The genome sequencing project of 58 acetic acid bacteria.</title>
        <authorList>
            <person name="Okamoto-Kainuma A."/>
            <person name="Ishikawa M."/>
            <person name="Umino S."/>
            <person name="Koizumi Y."/>
            <person name="Shiwa Y."/>
            <person name="Yoshikawa H."/>
            <person name="Matsutani M."/>
            <person name="Matsushita K."/>
        </authorList>
    </citation>
    <scope>NUCLEOTIDE SEQUENCE</scope>
    <source>
        <strain evidence="4">DSM 14337</strain>
    </source>
</reference>
<name>A0ABQ0PKY3_9PROT</name>
<keyword evidence="2" id="KW-0732">Signal</keyword>
<dbReference type="Pfam" id="PF07244">
    <property type="entry name" value="POTRA"/>
    <property type="match status" value="2"/>
</dbReference>